<evidence type="ECO:0000313" key="2">
    <source>
        <dbReference type="Proteomes" id="UP001162992"/>
    </source>
</evidence>
<accession>A0ACC2EFX8</accession>
<name>A0ACC2EFX8_DIPCM</name>
<proteinExistence type="predicted"/>
<comment type="caution">
    <text evidence="1">The sequence shown here is derived from an EMBL/GenBank/DDBJ whole genome shotgun (WGS) entry which is preliminary data.</text>
</comment>
<gene>
    <name evidence="1" type="ORF">O6H91_02G058500</name>
</gene>
<dbReference type="EMBL" id="CM055093">
    <property type="protein sequence ID" value="KAJ7565391.1"/>
    <property type="molecule type" value="Genomic_DNA"/>
</dbReference>
<keyword evidence="2" id="KW-1185">Reference proteome</keyword>
<reference evidence="2" key="1">
    <citation type="journal article" date="2024" name="Proc. Natl. Acad. Sci. U.S.A.">
        <title>Extraordinary preservation of gene collinearity over three hundred million years revealed in homosporous lycophytes.</title>
        <authorList>
            <person name="Li C."/>
            <person name="Wickell D."/>
            <person name="Kuo L.Y."/>
            <person name="Chen X."/>
            <person name="Nie B."/>
            <person name="Liao X."/>
            <person name="Peng D."/>
            <person name="Ji J."/>
            <person name="Jenkins J."/>
            <person name="Williams M."/>
            <person name="Shu S."/>
            <person name="Plott C."/>
            <person name="Barry K."/>
            <person name="Rajasekar S."/>
            <person name="Grimwood J."/>
            <person name="Han X."/>
            <person name="Sun S."/>
            <person name="Hou Z."/>
            <person name="He W."/>
            <person name="Dai G."/>
            <person name="Sun C."/>
            <person name="Schmutz J."/>
            <person name="Leebens-Mack J.H."/>
            <person name="Li F.W."/>
            <person name="Wang L."/>
        </authorList>
    </citation>
    <scope>NUCLEOTIDE SEQUENCE [LARGE SCALE GENOMIC DNA]</scope>
    <source>
        <strain evidence="2">cv. PW_Plant_1</strain>
    </source>
</reference>
<sequence length="575" mass="64269">MAVVLSQKWEASPSAVLDVVLECIFQHLEDPQDRKAVSQVCSHWYRIDGITRRHVEIPFCYSVSPSALARRFKRLDSVKLKGKPRAQDFNFLPEDWGGNAEPWVNEIVRAYPSLSKLHFKRMEVTDEDLGNLAHKLGNSLEVLKLDYCSGFSTLGILEIALCCSGHIKVINLEESEIIDESGKWLHELAQHHSELEVLNFAMTGLEKIDIGDLEMLVENCKSLSCLKVGEVDANNIRRVLSKATVLQEFAMVNGIVGDNNLDHGQEGRGAEFDLPKTLNSLSGDILLPLSPVVASKLKKLNLKPAFLSPEGHLEVLRYCINLEVLEVRNIIGDDGLDLLANTCKKLQRLRIEHAYREGPGIVSHKSLVSLAQNCIYLNFLVLYVSDISNAAVAAFGQFCPLLVDFRLVLVDSNEFVSELPLDNGILALMKGCENLTRICVYLRYGGLTDTGLAHIGRHGGKLKWALLGCVGDSDQGLKHFALGCQKLEKLEMRDCPFSEAGLSEAVLIMRSLKFLWVEYCNATENCTGFTSMQRPFWNMEHYQGSQEHSKQLLAYRSLAGVRNDQPYEIVLLRAT</sequence>
<dbReference type="Proteomes" id="UP001162992">
    <property type="component" value="Chromosome 2"/>
</dbReference>
<evidence type="ECO:0000313" key="1">
    <source>
        <dbReference type="EMBL" id="KAJ7565391.1"/>
    </source>
</evidence>
<protein>
    <submittedName>
        <fullName evidence="1">Uncharacterized protein</fullName>
    </submittedName>
</protein>
<organism evidence="1 2">
    <name type="scientific">Diphasiastrum complanatum</name>
    <name type="common">Issler's clubmoss</name>
    <name type="synonym">Lycopodium complanatum</name>
    <dbReference type="NCBI Taxonomy" id="34168"/>
    <lineage>
        <taxon>Eukaryota</taxon>
        <taxon>Viridiplantae</taxon>
        <taxon>Streptophyta</taxon>
        <taxon>Embryophyta</taxon>
        <taxon>Tracheophyta</taxon>
        <taxon>Lycopodiopsida</taxon>
        <taxon>Lycopodiales</taxon>
        <taxon>Lycopodiaceae</taxon>
        <taxon>Lycopodioideae</taxon>
        <taxon>Diphasiastrum</taxon>
    </lineage>
</organism>